<dbReference type="InterPro" id="IPR050680">
    <property type="entry name" value="YpeA/RimI_acetyltransf"/>
</dbReference>
<proteinExistence type="inferred from homology"/>
<comment type="catalytic activity">
    <reaction evidence="5 6">
        <text>N-terminal L-alanyl-[ribosomal protein bS18] + acetyl-CoA = N-terminal N(alpha)-acetyl-L-alanyl-[ribosomal protein bS18] + CoA + H(+)</text>
        <dbReference type="Rhea" id="RHEA:43756"/>
        <dbReference type="Rhea" id="RHEA-COMP:10676"/>
        <dbReference type="Rhea" id="RHEA-COMP:10677"/>
        <dbReference type="ChEBI" id="CHEBI:15378"/>
        <dbReference type="ChEBI" id="CHEBI:57287"/>
        <dbReference type="ChEBI" id="CHEBI:57288"/>
        <dbReference type="ChEBI" id="CHEBI:64718"/>
        <dbReference type="ChEBI" id="CHEBI:83683"/>
        <dbReference type="EC" id="2.3.1.266"/>
    </reaction>
</comment>
<feature type="active site" description="Proton donor" evidence="5">
    <location>
        <position position="117"/>
    </location>
</feature>
<comment type="caution">
    <text evidence="5">Lacks conserved residue(s) required for the propagation of feature annotation.</text>
</comment>
<dbReference type="EC" id="2.3.1.266" evidence="5 6"/>
<keyword evidence="2 5" id="KW-0963">Cytoplasm</keyword>
<dbReference type="PATRIC" id="fig|579748.3.peg.1612"/>
<dbReference type="RefSeq" id="WP_045955156.1">
    <property type="nucleotide sequence ID" value="NZ_JXXV01000014.1"/>
</dbReference>
<comment type="function">
    <text evidence="5 6">Acetylates the N-terminal alanine of ribosomal protein bS18.</text>
</comment>
<dbReference type="STRING" id="579748.TW81_07835"/>
<comment type="caution">
    <text evidence="8">The sequence shown here is derived from an EMBL/GenBank/DDBJ whole genome shotgun (WGS) entry which is preliminary data.</text>
</comment>
<dbReference type="Proteomes" id="UP000033673">
    <property type="component" value="Unassembled WGS sequence"/>
</dbReference>
<evidence type="ECO:0000313" key="8">
    <source>
        <dbReference type="EMBL" id="KJY83681.1"/>
    </source>
</evidence>
<accession>A0A0F4NNL0</accession>
<evidence type="ECO:0000256" key="6">
    <source>
        <dbReference type="RuleBase" id="RU363094"/>
    </source>
</evidence>
<evidence type="ECO:0000313" key="9">
    <source>
        <dbReference type="Proteomes" id="UP000033673"/>
    </source>
</evidence>
<evidence type="ECO:0000259" key="7">
    <source>
        <dbReference type="PROSITE" id="PS51186"/>
    </source>
</evidence>
<dbReference type="GO" id="GO:0008999">
    <property type="term" value="F:protein-N-terminal-alanine acetyltransferase activity"/>
    <property type="evidence" value="ECO:0007669"/>
    <property type="project" value="UniProtKB-UniRule"/>
</dbReference>
<feature type="binding site" evidence="5">
    <location>
        <position position="110"/>
    </location>
    <ligand>
        <name>acetyl-CoA</name>
        <dbReference type="ChEBI" id="CHEBI:57288"/>
    </ligand>
</feature>
<reference evidence="8 9" key="1">
    <citation type="journal article" date="2015" name="BMC Genomics">
        <title>Genome mining reveals unlocked bioactive potential of marine Gram-negative bacteria.</title>
        <authorList>
            <person name="Machado H."/>
            <person name="Sonnenschein E.C."/>
            <person name="Melchiorsen J."/>
            <person name="Gram L."/>
        </authorList>
    </citation>
    <scope>NUCLEOTIDE SEQUENCE [LARGE SCALE GENOMIC DNA]</scope>
    <source>
        <strain evidence="8 9">S2757</strain>
    </source>
</reference>
<sequence length="149" mass="17090">MTQTSILPMSAQHLDQVWMIERNAHSHPWSETMIRELNSRGACHRVLLIEDEVIGYFYAQNIVGEVTLLNIAVKPNHQSKGFGKELMDAFLVMCEHDKAESAWLEVRESNVSAFGLYESIGFNEVDRRINYYPTASGKEDAIIMSYIFF</sequence>
<keyword evidence="9" id="KW-1185">Reference proteome</keyword>
<dbReference type="SUPFAM" id="SSF55729">
    <property type="entry name" value="Acyl-CoA N-acyltransferases (Nat)"/>
    <property type="match status" value="1"/>
</dbReference>
<comment type="subcellular location">
    <subcellularLocation>
        <location evidence="5 6">Cytoplasm</location>
    </subcellularLocation>
</comment>
<evidence type="ECO:0000256" key="4">
    <source>
        <dbReference type="ARBA" id="ARBA00023315"/>
    </source>
</evidence>
<dbReference type="GO" id="GO:0005737">
    <property type="term" value="C:cytoplasm"/>
    <property type="evidence" value="ECO:0007669"/>
    <property type="project" value="UniProtKB-SubCell"/>
</dbReference>
<dbReference type="NCBIfam" id="TIGR01575">
    <property type="entry name" value="rimI"/>
    <property type="match status" value="1"/>
</dbReference>
<protein>
    <recommendedName>
        <fullName evidence="5 6">[Ribosomal protein bS18]-alanine N-acetyltransferase</fullName>
        <ecNumber evidence="5 6">2.3.1.266</ecNumber>
    </recommendedName>
</protein>
<evidence type="ECO:0000256" key="2">
    <source>
        <dbReference type="ARBA" id="ARBA00022490"/>
    </source>
</evidence>
<dbReference type="InterPro" id="IPR043690">
    <property type="entry name" value="RimI"/>
</dbReference>
<dbReference type="InterPro" id="IPR000182">
    <property type="entry name" value="GNAT_dom"/>
</dbReference>
<organism evidence="8 9">
    <name type="scientific">Vibrio galatheae</name>
    <dbReference type="NCBI Taxonomy" id="579748"/>
    <lineage>
        <taxon>Bacteria</taxon>
        <taxon>Pseudomonadati</taxon>
        <taxon>Pseudomonadota</taxon>
        <taxon>Gammaproteobacteria</taxon>
        <taxon>Vibrionales</taxon>
        <taxon>Vibrionaceae</taxon>
        <taxon>Vibrio</taxon>
    </lineage>
</organism>
<feature type="binding site" evidence="5">
    <location>
        <begin position="71"/>
        <end position="73"/>
    </location>
    <ligand>
        <name>acetyl-CoA</name>
        <dbReference type="ChEBI" id="CHEBI:57288"/>
    </ligand>
</feature>
<gene>
    <name evidence="5" type="primary">rimI</name>
    <name evidence="8" type="ORF">TW81_07835</name>
</gene>
<dbReference type="CDD" id="cd04301">
    <property type="entry name" value="NAT_SF"/>
    <property type="match status" value="1"/>
</dbReference>
<keyword evidence="4 5" id="KW-0012">Acyltransferase</keyword>
<dbReference type="InterPro" id="IPR006464">
    <property type="entry name" value="AcTrfase_RimI/Ard1"/>
</dbReference>
<dbReference type="EMBL" id="JXXV01000014">
    <property type="protein sequence ID" value="KJY83681.1"/>
    <property type="molecule type" value="Genomic_DNA"/>
</dbReference>
<name>A0A0F4NNL0_9VIBR</name>
<dbReference type="AlphaFoldDB" id="A0A0F4NNL0"/>
<dbReference type="PANTHER" id="PTHR43420">
    <property type="entry name" value="ACETYLTRANSFERASE"/>
    <property type="match status" value="1"/>
</dbReference>
<evidence type="ECO:0000256" key="5">
    <source>
        <dbReference type="HAMAP-Rule" id="MF_02210"/>
    </source>
</evidence>
<keyword evidence="3 5" id="KW-0808">Transferase</keyword>
<dbReference type="HAMAP" id="MF_02210">
    <property type="entry name" value="RimI"/>
    <property type="match status" value="1"/>
</dbReference>
<dbReference type="PROSITE" id="PS51186">
    <property type="entry name" value="GNAT"/>
    <property type="match status" value="1"/>
</dbReference>
<dbReference type="OrthoDB" id="9796919at2"/>
<dbReference type="InterPro" id="IPR016181">
    <property type="entry name" value="Acyl_CoA_acyltransferase"/>
</dbReference>
<evidence type="ECO:0000256" key="3">
    <source>
        <dbReference type="ARBA" id="ARBA00022679"/>
    </source>
</evidence>
<feature type="domain" description="N-acetyltransferase" evidence="7">
    <location>
        <begin position="4"/>
        <end position="149"/>
    </location>
</feature>
<comment type="similarity">
    <text evidence="1 5 6">Belongs to the acetyltransferase family. RimI subfamily.</text>
</comment>
<dbReference type="PANTHER" id="PTHR43420:SF51">
    <property type="entry name" value="PEPTIDYL-LYSINE N-ACETYLTRANSFERASE YIAC"/>
    <property type="match status" value="1"/>
</dbReference>
<evidence type="ECO:0000256" key="1">
    <source>
        <dbReference type="ARBA" id="ARBA00005395"/>
    </source>
</evidence>
<dbReference type="Pfam" id="PF00583">
    <property type="entry name" value="Acetyltransf_1"/>
    <property type="match status" value="1"/>
</dbReference>
<dbReference type="Gene3D" id="3.40.630.30">
    <property type="match status" value="1"/>
</dbReference>
<feature type="active site" description="Proton acceptor" evidence="5">
    <location>
        <position position="105"/>
    </location>
</feature>